<dbReference type="InterPro" id="IPR045851">
    <property type="entry name" value="AMP-bd_C_sf"/>
</dbReference>
<dbReference type="EMBL" id="UXAV01000042">
    <property type="protein sequence ID" value="VDC29760.1"/>
    <property type="molecule type" value="Genomic_DNA"/>
</dbReference>
<keyword evidence="7 11" id="KW-0472">Membrane</keyword>
<evidence type="ECO:0000256" key="8">
    <source>
        <dbReference type="ARBA" id="ARBA00023143"/>
    </source>
</evidence>
<evidence type="ECO:0000256" key="4">
    <source>
        <dbReference type="ARBA" id="ARBA00022475"/>
    </source>
</evidence>
<dbReference type="PIRSF" id="PIRSF004862">
    <property type="entry name" value="FliF"/>
    <property type="match status" value="1"/>
</dbReference>
<evidence type="ECO:0000256" key="2">
    <source>
        <dbReference type="ARBA" id="ARBA00004651"/>
    </source>
</evidence>
<comment type="function">
    <text evidence="9">The M ring may be actively involved in energy transduction.</text>
</comment>
<dbReference type="GO" id="GO:0003774">
    <property type="term" value="F:cytoskeletal motor activity"/>
    <property type="evidence" value="ECO:0007669"/>
    <property type="project" value="InterPro"/>
</dbReference>
<evidence type="ECO:0000256" key="11">
    <source>
        <dbReference type="SAM" id="Phobius"/>
    </source>
</evidence>
<dbReference type="Pfam" id="PF08345">
    <property type="entry name" value="YscJ_FliF_C"/>
    <property type="match status" value="1"/>
</dbReference>
<dbReference type="Gene3D" id="3.30.300.30">
    <property type="match status" value="1"/>
</dbReference>
<dbReference type="PRINTS" id="PR01009">
    <property type="entry name" value="FLGMRINGFLIF"/>
</dbReference>
<sequence>MNERVTKIRTDIREFWSSRTKKQKITYTASVAAIIVFAAFLTFFLSRTDYVSLYSDVSRAEIGRIKEQLDSQGVPSKVAPGGTSILVPKEQVDDLLVTLAAEGFPDSGMIDYSFFSENAGFGTTDNEFNMIKLGAMQTELANLIKGIDGVKDAKVMLTLPTQSVFLNENIQQASASIVLKTNPGQKFNESQINALYNLVSKSMPNLAKEDIVIMNQYSEYYDLTSNDNGYGTSVVDQMSIKKTIERDLQRQVQMMLGTMIGQDKVIVSVTTDIDFQKENREEELVTPVDEESMEGIALSVQRITESFTGNGPTAGGTPEAEDPTDNGTGFAEGTFSNGDYEKIEETINNEVNRIRKEIVESPYKIRDIGIQVMVDIPEEAESMPTNIKGDIEQILATMIRTTIDKEAAGELTDEALSNKIVVSTQRFNTKQTDFTATEPVIPWWIYVIGGALLLIIGVLSFLFIRNRREAEELEEELVLGEQIVQSDVDDINKEQETEGTVRRKQLEKMAKEKPEEFAKLLRTWIAED</sequence>
<dbReference type="Proteomes" id="UP000270468">
    <property type="component" value="Unassembled WGS sequence"/>
</dbReference>
<dbReference type="GO" id="GO:0005886">
    <property type="term" value="C:plasma membrane"/>
    <property type="evidence" value="ECO:0007669"/>
    <property type="project" value="UniProtKB-SubCell"/>
</dbReference>
<gene>
    <name evidence="14" type="primary">fliF</name>
    <name evidence="14" type="ORF">FILTAD_02312</name>
</gene>
<dbReference type="InterPro" id="IPR006182">
    <property type="entry name" value="FliF_N_dom"/>
</dbReference>
<evidence type="ECO:0000256" key="10">
    <source>
        <dbReference type="SAM" id="MobiDB-lite"/>
    </source>
</evidence>
<dbReference type="GO" id="GO:0009431">
    <property type="term" value="C:bacterial-type flagellum basal body, MS ring"/>
    <property type="evidence" value="ECO:0007669"/>
    <property type="project" value="InterPro"/>
</dbReference>
<keyword evidence="5 11" id="KW-0812">Transmembrane</keyword>
<dbReference type="GO" id="GO:0071973">
    <property type="term" value="P:bacterial-type flagellum-dependent cell motility"/>
    <property type="evidence" value="ECO:0007669"/>
    <property type="project" value="InterPro"/>
</dbReference>
<dbReference type="AlphaFoldDB" id="A0A3P5XLT4"/>
<keyword evidence="15" id="KW-1185">Reference proteome</keyword>
<evidence type="ECO:0000256" key="1">
    <source>
        <dbReference type="ARBA" id="ARBA00004117"/>
    </source>
</evidence>
<comment type="similarity">
    <text evidence="3 9">Belongs to the FliF family.</text>
</comment>
<keyword evidence="6 11" id="KW-1133">Transmembrane helix</keyword>
<feature type="transmembrane region" description="Helical" evidence="11">
    <location>
        <begin position="25"/>
        <end position="45"/>
    </location>
</feature>
<dbReference type="RefSeq" id="WP_124070927.1">
    <property type="nucleotide sequence ID" value="NZ_CBCRXF010000001.1"/>
</dbReference>
<evidence type="ECO:0000313" key="14">
    <source>
        <dbReference type="EMBL" id="VDC29760.1"/>
    </source>
</evidence>
<evidence type="ECO:0000259" key="13">
    <source>
        <dbReference type="Pfam" id="PF08345"/>
    </source>
</evidence>
<keyword evidence="14" id="KW-0282">Flagellum</keyword>
<dbReference type="PANTHER" id="PTHR30046:SF0">
    <property type="entry name" value="FLAGELLAR M-RING PROTEIN"/>
    <property type="match status" value="1"/>
</dbReference>
<dbReference type="InterPro" id="IPR000067">
    <property type="entry name" value="FlgMring_FliF"/>
</dbReference>
<organism evidence="14 15">
    <name type="scientific">Filibacter tadaridae</name>
    <dbReference type="NCBI Taxonomy" id="2483811"/>
    <lineage>
        <taxon>Bacteria</taxon>
        <taxon>Bacillati</taxon>
        <taxon>Bacillota</taxon>
        <taxon>Bacilli</taxon>
        <taxon>Bacillales</taxon>
        <taxon>Caryophanaceae</taxon>
        <taxon>Filibacter</taxon>
    </lineage>
</organism>
<evidence type="ECO:0000313" key="15">
    <source>
        <dbReference type="Proteomes" id="UP000270468"/>
    </source>
</evidence>
<accession>A0A3P5XLT4</accession>
<evidence type="ECO:0000256" key="6">
    <source>
        <dbReference type="ARBA" id="ARBA00022989"/>
    </source>
</evidence>
<evidence type="ECO:0000256" key="9">
    <source>
        <dbReference type="PIRNR" id="PIRNR004862"/>
    </source>
</evidence>
<evidence type="ECO:0000256" key="7">
    <source>
        <dbReference type="ARBA" id="ARBA00023136"/>
    </source>
</evidence>
<dbReference type="InterPro" id="IPR043427">
    <property type="entry name" value="YscJ/FliF"/>
</dbReference>
<name>A0A3P5XLT4_9BACL</name>
<evidence type="ECO:0000256" key="5">
    <source>
        <dbReference type="ARBA" id="ARBA00022692"/>
    </source>
</evidence>
<evidence type="ECO:0000256" key="3">
    <source>
        <dbReference type="ARBA" id="ARBA00007971"/>
    </source>
</evidence>
<dbReference type="Pfam" id="PF01514">
    <property type="entry name" value="YscJ_FliF"/>
    <property type="match status" value="1"/>
</dbReference>
<feature type="domain" description="Flagellar M-ring C-terminal" evidence="13">
    <location>
        <begin position="256"/>
        <end position="395"/>
    </location>
</feature>
<comment type="subcellular location">
    <subcellularLocation>
        <location evidence="1 9">Bacterial flagellum basal body</location>
    </subcellularLocation>
    <subcellularLocation>
        <location evidence="2">Cell membrane</location>
        <topology evidence="2">Multi-pass membrane protein</topology>
    </subcellularLocation>
</comment>
<keyword evidence="4" id="KW-1003">Cell membrane</keyword>
<feature type="transmembrane region" description="Helical" evidence="11">
    <location>
        <begin position="443"/>
        <end position="464"/>
    </location>
</feature>
<dbReference type="OrthoDB" id="9807026at2"/>
<protein>
    <recommendedName>
        <fullName evidence="9">Flagellar M-ring protein</fullName>
    </recommendedName>
</protein>
<evidence type="ECO:0000259" key="12">
    <source>
        <dbReference type="Pfam" id="PF01514"/>
    </source>
</evidence>
<dbReference type="InterPro" id="IPR013556">
    <property type="entry name" value="Flag_M-ring_C"/>
</dbReference>
<feature type="domain" description="Flagellar M-ring N-terminal" evidence="12">
    <location>
        <begin position="46"/>
        <end position="220"/>
    </location>
</feature>
<keyword evidence="14" id="KW-0966">Cell projection</keyword>
<keyword evidence="8 9" id="KW-0975">Bacterial flagellum</keyword>
<dbReference type="PANTHER" id="PTHR30046">
    <property type="entry name" value="FLAGELLAR M-RING PROTEIN"/>
    <property type="match status" value="1"/>
</dbReference>
<keyword evidence="14" id="KW-0969">Cilium</keyword>
<dbReference type="NCBIfam" id="TIGR00206">
    <property type="entry name" value="fliF"/>
    <property type="match status" value="1"/>
</dbReference>
<proteinExistence type="inferred from homology"/>
<feature type="region of interest" description="Disordered" evidence="10">
    <location>
        <begin position="308"/>
        <end position="336"/>
    </location>
</feature>
<reference evidence="14 15" key="1">
    <citation type="submission" date="2018-11" db="EMBL/GenBank/DDBJ databases">
        <authorList>
            <person name="Criscuolo A."/>
        </authorList>
    </citation>
    <scope>NUCLEOTIDE SEQUENCE [LARGE SCALE GENOMIC DNA]</scope>
    <source>
        <strain evidence="14">ATB-66</strain>
    </source>
</reference>